<comment type="similarity">
    <text evidence="1">Belongs to the peptidase C59 family.</text>
</comment>
<proteinExistence type="inferred from homology"/>
<dbReference type="InterPro" id="IPR052193">
    <property type="entry name" value="Peptidase_C59"/>
</dbReference>
<dbReference type="Proteomes" id="UP001497392">
    <property type="component" value="Unassembled WGS sequence"/>
</dbReference>
<evidence type="ECO:0000256" key="1">
    <source>
        <dbReference type="ARBA" id="ARBA00006625"/>
    </source>
</evidence>
<reference evidence="4 5" key="1">
    <citation type="submission" date="2024-06" db="EMBL/GenBank/DDBJ databases">
        <authorList>
            <person name="Kraege A."/>
            <person name="Thomma B."/>
        </authorList>
    </citation>
    <scope>NUCLEOTIDE SEQUENCE [LARGE SCALE GENOMIC DNA]</scope>
</reference>
<dbReference type="Gene3D" id="3.60.60.10">
    <property type="entry name" value="Penicillin V Acylase, Chain A"/>
    <property type="match status" value="1"/>
</dbReference>
<accession>A0ABP1G029</accession>
<feature type="domain" description="Choloylglycine hydrolase/NAAA C-terminal" evidence="3">
    <location>
        <begin position="42"/>
        <end position="245"/>
    </location>
</feature>
<evidence type="ECO:0000313" key="4">
    <source>
        <dbReference type="EMBL" id="CAL5225485.1"/>
    </source>
</evidence>
<evidence type="ECO:0000259" key="3">
    <source>
        <dbReference type="Pfam" id="PF02275"/>
    </source>
</evidence>
<dbReference type="PANTHER" id="PTHR35527">
    <property type="entry name" value="CHOLOYLGLYCINE HYDROLASE"/>
    <property type="match status" value="1"/>
</dbReference>
<keyword evidence="5" id="KW-1185">Reference proteome</keyword>
<dbReference type="InterPro" id="IPR029132">
    <property type="entry name" value="CBAH/NAAA_C"/>
</dbReference>
<protein>
    <submittedName>
        <fullName evidence="4">G8310 protein</fullName>
    </submittedName>
</protein>
<dbReference type="PANTHER" id="PTHR35527:SF2">
    <property type="entry name" value="HYDROLASE"/>
    <property type="match status" value="1"/>
</dbReference>
<keyword evidence="2" id="KW-0378">Hydrolase</keyword>
<gene>
    <name evidence="4" type="primary">g8310</name>
    <name evidence="4" type="ORF">VP750_LOCUS7144</name>
</gene>
<name>A0ABP1G029_9CHLO</name>
<sequence length="372" mass="40415">MPKGTELTLLPLCQGAPSPKLTTKHAFAFLTSARSIIQSFHADLGVPADDVSQAISDGLNDQGLSVTVQWDYDVPGLPDATSCNISTAVSAMDLSTYILASFATVEQVRQAVDPASFTVVNFHLSDAAMAILKEAGLIAPQGHPFIHLGISDAKHDSLVIEFIEGNTHALRENPAGVLTNEPQLPGHYRQLHSYMKSRFEVPQTAYQRFHPGTFAPVHYNSTFYAPPGDHSSQSRFIRLAMLNQVAGLRSWPEKEGWVPQGSGPSKGLWEAAENILNTIVLPPSIDDAGGAGVKNYDYTQVSILRDHVNLVYYFRSPASPQWQAVSLKDSAVMAGARNGQKPLFVVVPIAHNSKQPWYTDISSDVARGQRAT</sequence>
<organism evidence="4 5">
    <name type="scientific">Coccomyxa viridis</name>
    <dbReference type="NCBI Taxonomy" id="1274662"/>
    <lineage>
        <taxon>Eukaryota</taxon>
        <taxon>Viridiplantae</taxon>
        <taxon>Chlorophyta</taxon>
        <taxon>core chlorophytes</taxon>
        <taxon>Trebouxiophyceae</taxon>
        <taxon>Trebouxiophyceae incertae sedis</taxon>
        <taxon>Coccomyxaceae</taxon>
        <taxon>Coccomyxa</taxon>
    </lineage>
</organism>
<evidence type="ECO:0000313" key="5">
    <source>
        <dbReference type="Proteomes" id="UP001497392"/>
    </source>
</evidence>
<comment type="caution">
    <text evidence="4">The sequence shown here is derived from an EMBL/GenBank/DDBJ whole genome shotgun (WGS) entry which is preliminary data.</text>
</comment>
<dbReference type="Pfam" id="PF02275">
    <property type="entry name" value="CBAH"/>
    <property type="match status" value="1"/>
</dbReference>
<evidence type="ECO:0000256" key="2">
    <source>
        <dbReference type="ARBA" id="ARBA00022801"/>
    </source>
</evidence>
<dbReference type="SUPFAM" id="SSF56235">
    <property type="entry name" value="N-terminal nucleophile aminohydrolases (Ntn hydrolases)"/>
    <property type="match status" value="1"/>
</dbReference>
<dbReference type="EMBL" id="CAXHTA020000012">
    <property type="protein sequence ID" value="CAL5225485.1"/>
    <property type="molecule type" value="Genomic_DNA"/>
</dbReference>
<dbReference type="InterPro" id="IPR029055">
    <property type="entry name" value="Ntn_hydrolases_N"/>
</dbReference>